<proteinExistence type="predicted"/>
<dbReference type="Proteomes" id="UP000246464">
    <property type="component" value="Chromosome 13"/>
</dbReference>
<evidence type="ECO:0000256" key="1">
    <source>
        <dbReference type="SAM" id="MobiDB-lite"/>
    </source>
</evidence>
<evidence type="ECO:0000313" key="4">
    <source>
        <dbReference type="Proteomes" id="UP000246464"/>
    </source>
</evidence>
<dbReference type="AlphaFoldDB" id="A0A2U9C7M2"/>
<organism evidence="3 4">
    <name type="scientific">Scophthalmus maximus</name>
    <name type="common">Turbot</name>
    <name type="synonym">Psetta maxima</name>
    <dbReference type="NCBI Taxonomy" id="52904"/>
    <lineage>
        <taxon>Eukaryota</taxon>
        <taxon>Metazoa</taxon>
        <taxon>Chordata</taxon>
        <taxon>Craniata</taxon>
        <taxon>Vertebrata</taxon>
        <taxon>Euteleostomi</taxon>
        <taxon>Actinopterygii</taxon>
        <taxon>Neopterygii</taxon>
        <taxon>Teleostei</taxon>
        <taxon>Neoteleostei</taxon>
        <taxon>Acanthomorphata</taxon>
        <taxon>Carangaria</taxon>
        <taxon>Pleuronectiformes</taxon>
        <taxon>Pleuronectoidei</taxon>
        <taxon>Scophthalmidae</taxon>
        <taxon>Scophthalmus</taxon>
    </lineage>
</organism>
<keyword evidence="4" id="KW-1185">Reference proteome</keyword>
<protein>
    <submittedName>
        <fullName evidence="3">Putative sterile alpha motif domain-containing protein 3-like</fullName>
    </submittedName>
</protein>
<feature type="region of interest" description="Disordered" evidence="1">
    <location>
        <begin position="49"/>
        <end position="76"/>
    </location>
</feature>
<feature type="transmembrane region" description="Helical" evidence="2">
    <location>
        <begin position="346"/>
        <end position="365"/>
    </location>
</feature>
<dbReference type="EMBL" id="CP026255">
    <property type="protein sequence ID" value="AWP12584.1"/>
    <property type="molecule type" value="Genomic_DNA"/>
</dbReference>
<keyword evidence="2" id="KW-1133">Transmembrane helix</keyword>
<reference evidence="3 4" key="1">
    <citation type="submission" date="2017-12" db="EMBL/GenBank/DDBJ databases">
        <title>Integrating genomic resources of turbot (Scophthalmus maximus) in depth evaluation of genetic and physical mapping variation across individuals.</title>
        <authorList>
            <person name="Martinez P."/>
        </authorList>
    </citation>
    <scope>NUCLEOTIDE SEQUENCE [LARGE SCALE GENOMIC DNA]</scope>
</reference>
<dbReference type="PANTHER" id="PTHR31025">
    <property type="entry name" value="SI:CH211-196P9.1-RELATED"/>
    <property type="match status" value="1"/>
</dbReference>
<feature type="compositionally biased region" description="Low complexity" evidence="1">
    <location>
        <begin position="53"/>
        <end position="66"/>
    </location>
</feature>
<evidence type="ECO:0000313" key="3">
    <source>
        <dbReference type="EMBL" id="AWP12584.1"/>
    </source>
</evidence>
<evidence type="ECO:0000256" key="2">
    <source>
        <dbReference type="SAM" id="Phobius"/>
    </source>
</evidence>
<gene>
    <name evidence="3" type="ORF">SMAX5B_010696</name>
</gene>
<sequence>MLKNKLGLEGDMVVQFQDPEFDNELCNLSSMSELPKDKVTLKVYSKNPESYHTDSTLHSASLTASSEDIPSPTTSHPCQLPQAFNIPTFSFDVELKLKRGNEAFLKGGTLLDISKDTISDILDKLAEAVYVRNPYPTFEEYDLVAQALNISYEWLDAQNSRSICARQVHQGGKKPKRDRKSEVNFLPDIPEGKTRQFLEEERTGMVNKMKKRKIDWQPIQEMMTSTFSLRRKEIVEEETPVADIKARWPALFSERQIEAEFARLTSVDLRGSLFAGLDKYLLRFLEIYKARSGLVELSNLLKATDAEEDMTKGMAVGILMVAEVDDVVGFSVVLEEEIIFPCLSDFPTAVAMLMGLLFALNINYLRGLKYTFEVIQKVLMDVGGGQCSALVHGLRNRLLRKNI</sequence>
<dbReference type="PANTHER" id="PTHR31025:SF19">
    <property type="entry name" value="SI:CH73-42K18.1-RELATED"/>
    <property type="match status" value="1"/>
</dbReference>
<name>A0A2U9C7M2_SCOMX</name>
<keyword evidence="2" id="KW-0812">Transmembrane</keyword>
<keyword evidence="2" id="KW-0472">Membrane</keyword>
<accession>A0A2U9C7M2</accession>